<comment type="caution">
    <text evidence="1">The sequence shown here is derived from an EMBL/GenBank/DDBJ whole genome shotgun (WGS) entry which is preliminary data.</text>
</comment>
<dbReference type="AlphaFoldDB" id="A0A2N8TRF8"/>
<gene>
    <name evidence="1" type="ORF">C1J00_14260</name>
</gene>
<evidence type="ECO:0000313" key="1">
    <source>
        <dbReference type="EMBL" id="PNG21563.1"/>
    </source>
</evidence>
<dbReference type="RefSeq" id="WP_102909453.1">
    <property type="nucleotide sequence ID" value="NZ_POUC01000083.1"/>
</dbReference>
<protein>
    <submittedName>
        <fullName evidence="1">Uncharacterized protein</fullName>
    </submittedName>
</protein>
<dbReference type="OrthoDB" id="4234367at2"/>
<name>A0A2N8TRF8_9ACTN</name>
<organism evidence="1 2">
    <name type="scientific">Streptomyces cahuitamycinicus</name>
    <dbReference type="NCBI Taxonomy" id="2070367"/>
    <lineage>
        <taxon>Bacteria</taxon>
        <taxon>Bacillati</taxon>
        <taxon>Actinomycetota</taxon>
        <taxon>Actinomycetes</taxon>
        <taxon>Kitasatosporales</taxon>
        <taxon>Streptomycetaceae</taxon>
        <taxon>Streptomyces</taxon>
    </lineage>
</organism>
<reference evidence="1 2" key="1">
    <citation type="submission" date="2018-01" db="EMBL/GenBank/DDBJ databases">
        <title>Draft genome sequence of Streptomyces sp. 13K301.</title>
        <authorList>
            <person name="Sahin N."/>
            <person name="Saygin H."/>
            <person name="Ay H."/>
        </authorList>
    </citation>
    <scope>NUCLEOTIDE SEQUENCE [LARGE SCALE GENOMIC DNA]</scope>
    <source>
        <strain evidence="1 2">13K301</strain>
    </source>
</reference>
<accession>A0A2N8TRF8</accession>
<evidence type="ECO:0000313" key="2">
    <source>
        <dbReference type="Proteomes" id="UP000235943"/>
    </source>
</evidence>
<keyword evidence="2" id="KW-1185">Reference proteome</keyword>
<dbReference type="EMBL" id="POUC01000083">
    <property type="protein sequence ID" value="PNG21563.1"/>
    <property type="molecule type" value="Genomic_DNA"/>
</dbReference>
<proteinExistence type="predicted"/>
<sequence length="68" mass="7712">MRTLNRLADSLLGRVVPRAEAEATTTEYWCRRDTSCGPQYPSAKGNWRRTCQSPGSNCTAWTLYSCCY</sequence>
<dbReference type="Proteomes" id="UP000235943">
    <property type="component" value="Unassembled WGS sequence"/>
</dbReference>